<reference evidence="6" key="1">
    <citation type="submission" date="2012-11" db="EMBL/GenBank/DDBJ databases">
        <authorList>
            <person name="Lucero-Rivera Y.E."/>
            <person name="Tovar-Ramirez D."/>
        </authorList>
    </citation>
    <scope>NUCLEOTIDE SEQUENCE [LARGE SCALE GENOMIC DNA]</scope>
    <source>
        <strain evidence="6">Araruama</strain>
    </source>
</reference>
<feature type="domain" description="Response regulatory" evidence="4">
    <location>
        <begin position="11"/>
        <end position="123"/>
    </location>
</feature>
<organism evidence="5 6">
    <name type="scientific">Candidatus Magnetoglobus multicellularis str. Araruama</name>
    <dbReference type="NCBI Taxonomy" id="890399"/>
    <lineage>
        <taxon>Bacteria</taxon>
        <taxon>Pseudomonadati</taxon>
        <taxon>Thermodesulfobacteriota</taxon>
        <taxon>Desulfobacteria</taxon>
        <taxon>Desulfobacterales</taxon>
        <taxon>Desulfobacteraceae</taxon>
        <taxon>Candidatus Magnetoglobus</taxon>
    </lineage>
</organism>
<dbReference type="Pfam" id="PF00072">
    <property type="entry name" value="Response_reg"/>
    <property type="match status" value="1"/>
</dbReference>
<gene>
    <name evidence="5" type="ORF">OMM_06714</name>
</gene>
<evidence type="ECO:0000313" key="6">
    <source>
        <dbReference type="Proteomes" id="UP000189670"/>
    </source>
</evidence>
<evidence type="ECO:0000313" key="5">
    <source>
        <dbReference type="EMBL" id="ETR73806.1"/>
    </source>
</evidence>
<feature type="modified residue" description="4-aspartylphosphate" evidence="2">
    <location>
        <position position="58"/>
    </location>
</feature>
<evidence type="ECO:0000259" key="4">
    <source>
        <dbReference type="PROSITE" id="PS50110"/>
    </source>
</evidence>
<dbReference type="InterPro" id="IPR011006">
    <property type="entry name" value="CheY-like_superfamily"/>
</dbReference>
<name>A0A1V1PG88_9BACT</name>
<dbReference type="EMBL" id="ATBP01000037">
    <property type="protein sequence ID" value="ETR73806.1"/>
    <property type="molecule type" value="Genomic_DNA"/>
</dbReference>
<dbReference type="Gene3D" id="3.40.50.2300">
    <property type="match status" value="1"/>
</dbReference>
<evidence type="ECO:0000256" key="2">
    <source>
        <dbReference type="PROSITE-ProRule" id="PRU00169"/>
    </source>
</evidence>
<accession>A0A1V1PG88</accession>
<feature type="coiled-coil region" evidence="3">
    <location>
        <begin position="112"/>
        <end position="139"/>
    </location>
</feature>
<dbReference type="PROSITE" id="PS50110">
    <property type="entry name" value="RESPONSE_REGULATORY"/>
    <property type="match status" value="1"/>
</dbReference>
<dbReference type="GO" id="GO:0000160">
    <property type="term" value="P:phosphorelay signal transduction system"/>
    <property type="evidence" value="ECO:0007669"/>
    <property type="project" value="InterPro"/>
</dbReference>
<keyword evidence="3" id="KW-0175">Coiled coil</keyword>
<dbReference type="Proteomes" id="UP000189670">
    <property type="component" value="Unassembled WGS sequence"/>
</dbReference>
<dbReference type="SMART" id="SM00448">
    <property type="entry name" value="REC"/>
    <property type="match status" value="1"/>
</dbReference>
<dbReference type="InterPro" id="IPR050595">
    <property type="entry name" value="Bact_response_regulator"/>
</dbReference>
<keyword evidence="1 2" id="KW-0597">Phosphoprotein</keyword>
<protein>
    <submittedName>
        <fullName evidence="5">Two component transcriptional regulator</fullName>
    </submittedName>
</protein>
<evidence type="ECO:0000256" key="1">
    <source>
        <dbReference type="ARBA" id="ARBA00022553"/>
    </source>
</evidence>
<feature type="non-terminal residue" evidence="5">
    <location>
        <position position="1"/>
    </location>
</feature>
<dbReference type="AlphaFoldDB" id="A0A1V1PG88"/>
<proteinExistence type="predicted"/>
<dbReference type="InterPro" id="IPR001789">
    <property type="entry name" value="Sig_transdc_resp-reg_receiver"/>
</dbReference>
<dbReference type="SUPFAM" id="SSF52172">
    <property type="entry name" value="CheY-like"/>
    <property type="match status" value="1"/>
</dbReference>
<comment type="caution">
    <text evidence="5">The sequence shown here is derived from an EMBL/GenBank/DDBJ whole genome shotgun (WGS) entry which is preliminary data.</text>
</comment>
<dbReference type="PANTHER" id="PTHR44591:SF3">
    <property type="entry name" value="RESPONSE REGULATORY DOMAIN-CONTAINING PROTEIN"/>
    <property type="match status" value="1"/>
</dbReference>
<sequence>SLETKERLMKRILFVDDDLTAHALLKGMLPDWQIISAHSGVEALEILEQEYGLIVITDIHMPKMDGITLLKNIREKHPMVQVIVLSATDQSNNLLAAYQAGANDFISKPFERDEIIEALANTQKKIDRWEHAMGNLYEKKGKNW</sequence>
<dbReference type="PANTHER" id="PTHR44591">
    <property type="entry name" value="STRESS RESPONSE REGULATOR PROTEIN 1"/>
    <property type="match status" value="1"/>
</dbReference>
<evidence type="ECO:0000256" key="3">
    <source>
        <dbReference type="SAM" id="Coils"/>
    </source>
</evidence>